<dbReference type="Gene3D" id="3.40.50.2000">
    <property type="entry name" value="Glycogen Phosphorylase B"/>
    <property type="match status" value="2"/>
</dbReference>
<dbReference type="Pfam" id="PF00534">
    <property type="entry name" value="Glycos_transf_1"/>
    <property type="match status" value="1"/>
</dbReference>
<dbReference type="InterPro" id="IPR001296">
    <property type="entry name" value="Glyco_trans_1"/>
</dbReference>
<accession>A0ABT7QNM1</accession>
<proteinExistence type="predicted"/>
<dbReference type="SUPFAM" id="SSF53756">
    <property type="entry name" value="UDP-Glycosyltransferase/glycogen phosphorylase"/>
    <property type="match status" value="1"/>
</dbReference>
<dbReference type="CDD" id="cd03801">
    <property type="entry name" value="GT4_PimA-like"/>
    <property type="match status" value="1"/>
</dbReference>
<dbReference type="EMBL" id="JAQIBC010000001">
    <property type="protein sequence ID" value="MDM5262633.1"/>
    <property type="molecule type" value="Genomic_DNA"/>
</dbReference>
<dbReference type="Pfam" id="PF13439">
    <property type="entry name" value="Glyco_transf_4"/>
    <property type="match status" value="1"/>
</dbReference>
<protein>
    <submittedName>
        <fullName evidence="4">Glycosyltransferase family 4 protein</fullName>
    </submittedName>
</protein>
<feature type="domain" description="Glycosyltransferase subfamily 4-like N-terminal" evidence="3">
    <location>
        <begin position="16"/>
        <end position="175"/>
    </location>
</feature>
<dbReference type="Proteomes" id="UP001169066">
    <property type="component" value="Unassembled WGS sequence"/>
</dbReference>
<gene>
    <name evidence="4" type="ORF">PF327_00250</name>
</gene>
<evidence type="ECO:0000313" key="4">
    <source>
        <dbReference type="EMBL" id="MDM5262633.1"/>
    </source>
</evidence>
<dbReference type="RefSeq" id="WP_289400811.1">
    <property type="nucleotide sequence ID" value="NZ_JAQIBC010000001.1"/>
</dbReference>
<comment type="caution">
    <text evidence="4">The sequence shown here is derived from an EMBL/GenBank/DDBJ whole genome shotgun (WGS) entry which is preliminary data.</text>
</comment>
<evidence type="ECO:0000259" key="2">
    <source>
        <dbReference type="Pfam" id="PF00534"/>
    </source>
</evidence>
<keyword evidence="5" id="KW-1185">Reference proteome</keyword>
<keyword evidence="1" id="KW-0808">Transferase</keyword>
<name>A0ABT7QNM1_9BACT</name>
<reference evidence="4" key="1">
    <citation type="submission" date="2023-01" db="EMBL/GenBank/DDBJ databases">
        <title>Sulfurovum sp. XTW-4 genome assembly.</title>
        <authorList>
            <person name="Wang J."/>
        </authorList>
    </citation>
    <scope>NUCLEOTIDE SEQUENCE</scope>
    <source>
        <strain evidence="4">XTW-4</strain>
    </source>
</reference>
<evidence type="ECO:0000256" key="1">
    <source>
        <dbReference type="ARBA" id="ARBA00022679"/>
    </source>
</evidence>
<evidence type="ECO:0000259" key="3">
    <source>
        <dbReference type="Pfam" id="PF13439"/>
    </source>
</evidence>
<dbReference type="PANTHER" id="PTHR46401:SF2">
    <property type="entry name" value="GLYCOSYLTRANSFERASE WBBK-RELATED"/>
    <property type="match status" value="1"/>
</dbReference>
<feature type="domain" description="Glycosyl transferase family 1" evidence="2">
    <location>
        <begin position="188"/>
        <end position="339"/>
    </location>
</feature>
<organism evidence="4 5">
    <name type="scientific">Sulfurovum xiamenensis</name>
    <dbReference type="NCBI Taxonomy" id="3019066"/>
    <lineage>
        <taxon>Bacteria</taxon>
        <taxon>Pseudomonadati</taxon>
        <taxon>Campylobacterota</taxon>
        <taxon>Epsilonproteobacteria</taxon>
        <taxon>Campylobacterales</taxon>
        <taxon>Sulfurovaceae</taxon>
        <taxon>Sulfurovum</taxon>
    </lineage>
</organism>
<evidence type="ECO:0000313" key="5">
    <source>
        <dbReference type="Proteomes" id="UP001169066"/>
    </source>
</evidence>
<sequence length="376" mass="42621">MNICLICNEYPPYKCGGIGTFTYELATALTKNGHHVVVVGIYRDVDEDIEIEGVRVIRLKSWQGKIAFFTNSLRLGYKIKNLIQEEDLDIVESIDFEGISAFWPVLTIPIIIRLHGSVIYFAKEMKTRVSKITYLIEKRALQKSDYICSVSDYTAQKTKQIFKLDKEITTIYNGLKIPDENRCKRDFTKNYLVSFSGSLMRKKGVLSLAKAWNLVKEKIPEARLKFIGKDTLEDGIFIKEKIYSLVDKQYHDSLEFTGHVSKESLEALLVESDLAVYPSISESFGLAPLEAMALKLPVIFSEKSAGLELKAKLPNLILVDPLNETGIATNILKLLNSDSLESIGALCRQEVNDNFNVEKLLSENIKFYESCINEFK</sequence>
<dbReference type="InterPro" id="IPR028098">
    <property type="entry name" value="Glyco_trans_4-like_N"/>
</dbReference>
<dbReference type="PANTHER" id="PTHR46401">
    <property type="entry name" value="GLYCOSYLTRANSFERASE WBBK-RELATED"/>
    <property type="match status" value="1"/>
</dbReference>